<feature type="transmembrane region" description="Helical" evidence="1">
    <location>
        <begin position="115"/>
        <end position="134"/>
    </location>
</feature>
<dbReference type="EMBL" id="JBHUFB010000009">
    <property type="protein sequence ID" value="MFD1812531.1"/>
    <property type="molecule type" value="Genomic_DNA"/>
</dbReference>
<feature type="transmembrane region" description="Helical" evidence="1">
    <location>
        <begin position="140"/>
        <end position="157"/>
    </location>
</feature>
<keyword evidence="4" id="KW-1185">Reference proteome</keyword>
<proteinExistence type="predicted"/>
<keyword evidence="1" id="KW-0472">Membrane</keyword>
<keyword evidence="1" id="KW-1133">Transmembrane helix</keyword>
<dbReference type="InterPro" id="IPR012551">
    <property type="entry name" value="DUF1707_SHOCT-like"/>
</dbReference>
<sequence length="197" mass="21897">MNGTGDHDDLLLSDDERLHALNVLGDHYAAGRLDSSEFYERSGDVASARTLGAVREPFLGLPGGVPLDATDGRIRKLTEDALPATWPSAPPATEPASAEAELQSLRSRGSLVENLDWAIVGVTLITFLILQLVVGWDYAWIVWPSLVLTLSLPRMLLKYSDADEKTYEQLKKSDERARRKRLEEAADRIRELEGREQ</sequence>
<evidence type="ECO:0000256" key="1">
    <source>
        <dbReference type="SAM" id="Phobius"/>
    </source>
</evidence>
<gene>
    <name evidence="3" type="ORF">ACFSJG_09925</name>
</gene>
<protein>
    <submittedName>
        <fullName evidence="3">DUF1707 domain-containing protein</fullName>
    </submittedName>
</protein>
<keyword evidence="1" id="KW-0812">Transmembrane</keyword>
<accession>A0ABW4P3F0</accession>
<comment type="caution">
    <text evidence="3">The sequence shown here is derived from an EMBL/GenBank/DDBJ whole genome shotgun (WGS) entry which is preliminary data.</text>
</comment>
<dbReference type="Proteomes" id="UP001597286">
    <property type="component" value="Unassembled WGS sequence"/>
</dbReference>
<organism evidence="3 4">
    <name type="scientific">Rhodococcus gannanensis</name>
    <dbReference type="NCBI Taxonomy" id="1960308"/>
    <lineage>
        <taxon>Bacteria</taxon>
        <taxon>Bacillati</taxon>
        <taxon>Actinomycetota</taxon>
        <taxon>Actinomycetes</taxon>
        <taxon>Mycobacteriales</taxon>
        <taxon>Nocardiaceae</taxon>
        <taxon>Rhodococcus</taxon>
    </lineage>
</organism>
<name>A0ABW4P3F0_9NOCA</name>
<feature type="domain" description="DUF1707" evidence="2">
    <location>
        <begin position="12"/>
        <end position="62"/>
    </location>
</feature>
<reference evidence="4" key="1">
    <citation type="journal article" date="2019" name="Int. J. Syst. Evol. Microbiol.">
        <title>The Global Catalogue of Microorganisms (GCM) 10K type strain sequencing project: providing services to taxonomists for standard genome sequencing and annotation.</title>
        <authorList>
            <consortium name="The Broad Institute Genomics Platform"/>
            <consortium name="The Broad Institute Genome Sequencing Center for Infectious Disease"/>
            <person name="Wu L."/>
            <person name="Ma J."/>
        </authorList>
    </citation>
    <scope>NUCLEOTIDE SEQUENCE [LARGE SCALE GENOMIC DNA]</scope>
    <source>
        <strain evidence="4">DT72</strain>
    </source>
</reference>
<evidence type="ECO:0000259" key="2">
    <source>
        <dbReference type="Pfam" id="PF08044"/>
    </source>
</evidence>
<dbReference type="Pfam" id="PF08044">
    <property type="entry name" value="DUF1707"/>
    <property type="match status" value="1"/>
</dbReference>
<evidence type="ECO:0000313" key="3">
    <source>
        <dbReference type="EMBL" id="MFD1812531.1"/>
    </source>
</evidence>
<dbReference type="RefSeq" id="WP_378485032.1">
    <property type="nucleotide sequence ID" value="NZ_JBHUFB010000009.1"/>
</dbReference>
<evidence type="ECO:0000313" key="4">
    <source>
        <dbReference type="Proteomes" id="UP001597286"/>
    </source>
</evidence>